<organism evidence="8 9">
    <name type="scientific">Granulicella sibirica</name>
    <dbReference type="NCBI Taxonomy" id="2479048"/>
    <lineage>
        <taxon>Bacteria</taxon>
        <taxon>Pseudomonadati</taxon>
        <taxon>Acidobacteriota</taxon>
        <taxon>Terriglobia</taxon>
        <taxon>Terriglobales</taxon>
        <taxon>Acidobacteriaceae</taxon>
        <taxon>Granulicella</taxon>
    </lineage>
</organism>
<dbReference type="AlphaFoldDB" id="A0A4Q0T748"/>
<dbReference type="EMBL" id="RDSM01000001">
    <property type="protein sequence ID" value="RXH58862.1"/>
    <property type="molecule type" value="Genomic_DNA"/>
</dbReference>
<comment type="subcellular location">
    <subcellularLocation>
        <location evidence="1">Cell membrane</location>
        <topology evidence="1">Multi-pass membrane protein</topology>
    </subcellularLocation>
</comment>
<keyword evidence="4 6" id="KW-1133">Transmembrane helix</keyword>
<evidence type="ECO:0000313" key="8">
    <source>
        <dbReference type="EMBL" id="RXH58862.1"/>
    </source>
</evidence>
<feature type="transmembrane region" description="Helical" evidence="6">
    <location>
        <begin position="462"/>
        <end position="480"/>
    </location>
</feature>
<proteinExistence type="predicted"/>
<keyword evidence="5 6" id="KW-0472">Membrane</keyword>
<protein>
    <recommendedName>
        <fullName evidence="7">RDD domain-containing protein</fullName>
    </recommendedName>
</protein>
<evidence type="ECO:0000256" key="2">
    <source>
        <dbReference type="ARBA" id="ARBA00022475"/>
    </source>
</evidence>
<dbReference type="PANTHER" id="PTHR36115">
    <property type="entry name" value="PROLINE-RICH ANTIGEN HOMOLOG-RELATED"/>
    <property type="match status" value="1"/>
</dbReference>
<sequence length="499" mass="54745">MSKMSAAQLETSDHDEALAHMVSSPLKQQVAERLAAHRARRTRIGREQTSHQPTLLEAPAPAPARVNKIAAAVAERYAQSQSYNAFLQAEAEKALQQAQAAAEVAARNARAIAEAQREMLAEMAHKAEIEAAERAVFAPVLVEPIALAPVVVAPVVVAPVAFTQVAEIYVEPIAEPLAVEPQARWFKEEMPPAAAPVAPPVAKQKVTVKQTSSSGFSVRLYEDVGRPHKDVSRREGSLDFEAEVRLDDEERRALDEEIEFRQAPTFELERPTTPIPGNLLEFPRQLVATRKARPRYAEGPLREDGAMAHDGAQLRIFEVEATQISAAPAGESVAPEWSSIWLDALKPEVQEEVVEEKEYSVVLPPQTAPVSRRVMAGLVDGCLVTGATVAFGTGFAYYAPALPSLPVMGIAAGGVLAAFFLIYQMLFFTFSDSTPGMRYARIGLCTFSDDNPTRAAMRRRTFAMLLALLPLGFGFLWACLDDDRLGWHDRISRMYQRSY</sequence>
<dbReference type="Proteomes" id="UP000289437">
    <property type="component" value="Unassembled WGS sequence"/>
</dbReference>
<keyword evidence="9" id="KW-1185">Reference proteome</keyword>
<feature type="transmembrane region" description="Helical" evidence="6">
    <location>
        <begin position="378"/>
        <end position="399"/>
    </location>
</feature>
<accession>A0A4Q0T748</accession>
<evidence type="ECO:0000256" key="6">
    <source>
        <dbReference type="SAM" id="Phobius"/>
    </source>
</evidence>
<reference evidence="8 9" key="1">
    <citation type="submission" date="2018-11" db="EMBL/GenBank/DDBJ databases">
        <authorList>
            <person name="Mardanov A.V."/>
            <person name="Ravin N.V."/>
            <person name="Dedysh S.N."/>
        </authorList>
    </citation>
    <scope>NUCLEOTIDE SEQUENCE [LARGE SCALE GENOMIC DNA]</scope>
    <source>
        <strain evidence="8 9">AF10</strain>
    </source>
</reference>
<dbReference type="GO" id="GO:0005886">
    <property type="term" value="C:plasma membrane"/>
    <property type="evidence" value="ECO:0007669"/>
    <property type="project" value="UniProtKB-SubCell"/>
</dbReference>
<feature type="transmembrane region" description="Helical" evidence="6">
    <location>
        <begin position="405"/>
        <end position="428"/>
    </location>
</feature>
<dbReference type="InterPro" id="IPR051791">
    <property type="entry name" value="Pra-immunoreactive"/>
</dbReference>
<keyword evidence="2" id="KW-1003">Cell membrane</keyword>
<evidence type="ECO:0000256" key="1">
    <source>
        <dbReference type="ARBA" id="ARBA00004651"/>
    </source>
</evidence>
<evidence type="ECO:0000256" key="5">
    <source>
        <dbReference type="ARBA" id="ARBA00023136"/>
    </source>
</evidence>
<name>A0A4Q0T748_9BACT</name>
<dbReference type="InterPro" id="IPR010432">
    <property type="entry name" value="RDD"/>
</dbReference>
<dbReference type="PANTHER" id="PTHR36115:SF6">
    <property type="entry name" value="PROLINE-RICH ANTIGEN HOMOLOG"/>
    <property type="match status" value="1"/>
</dbReference>
<reference evidence="9" key="2">
    <citation type="submission" date="2019-02" db="EMBL/GenBank/DDBJ databases">
        <title>Granulicella sibirica sp. nov., a psychrotolerant acidobacterium isolated from an organic soil layer in forested tundra, West Siberia.</title>
        <authorList>
            <person name="Oshkin I.Y."/>
            <person name="Kulichevskaya I.S."/>
            <person name="Rijpstra W.I.C."/>
            <person name="Sinninghe Damste J.S."/>
            <person name="Rakitin A.L."/>
            <person name="Ravin N.V."/>
            <person name="Dedysh S.N."/>
        </authorList>
    </citation>
    <scope>NUCLEOTIDE SEQUENCE [LARGE SCALE GENOMIC DNA]</scope>
    <source>
        <strain evidence="9">AF10</strain>
    </source>
</reference>
<feature type="domain" description="RDD" evidence="7">
    <location>
        <begin position="367"/>
        <end position="492"/>
    </location>
</feature>
<evidence type="ECO:0000256" key="3">
    <source>
        <dbReference type="ARBA" id="ARBA00022692"/>
    </source>
</evidence>
<evidence type="ECO:0000259" key="7">
    <source>
        <dbReference type="Pfam" id="PF06271"/>
    </source>
</evidence>
<dbReference type="Pfam" id="PF06271">
    <property type="entry name" value="RDD"/>
    <property type="match status" value="1"/>
</dbReference>
<evidence type="ECO:0000256" key="4">
    <source>
        <dbReference type="ARBA" id="ARBA00022989"/>
    </source>
</evidence>
<keyword evidence="3 6" id="KW-0812">Transmembrane</keyword>
<gene>
    <name evidence="8" type="ORF">GRAN_2172</name>
</gene>
<evidence type="ECO:0000313" key="9">
    <source>
        <dbReference type="Proteomes" id="UP000289437"/>
    </source>
</evidence>
<comment type="caution">
    <text evidence="8">The sequence shown here is derived from an EMBL/GenBank/DDBJ whole genome shotgun (WGS) entry which is preliminary data.</text>
</comment>